<dbReference type="EMBL" id="LSMT01000360">
    <property type="protein sequence ID" value="PFX19430.1"/>
    <property type="molecule type" value="Genomic_DNA"/>
</dbReference>
<dbReference type="Gene3D" id="3.60.10.10">
    <property type="entry name" value="Endonuclease/exonuclease/phosphatase"/>
    <property type="match status" value="1"/>
</dbReference>
<dbReference type="InterPro" id="IPR011029">
    <property type="entry name" value="DEATH-like_dom_sf"/>
</dbReference>
<dbReference type="PROSITE" id="PS50017">
    <property type="entry name" value="DEATH_DOMAIN"/>
    <property type="match status" value="2"/>
</dbReference>
<dbReference type="InterPro" id="IPR005135">
    <property type="entry name" value="Endo/exonuclease/phosphatase"/>
</dbReference>
<accession>A0A2B4RSB3</accession>
<gene>
    <name evidence="3" type="ORF">AWC38_SpisGene16161</name>
</gene>
<evidence type="ECO:0000256" key="1">
    <source>
        <dbReference type="SAM" id="MobiDB-lite"/>
    </source>
</evidence>
<name>A0A2B4RSB3_STYPI</name>
<organism evidence="3 4">
    <name type="scientific">Stylophora pistillata</name>
    <name type="common">Smooth cauliflower coral</name>
    <dbReference type="NCBI Taxonomy" id="50429"/>
    <lineage>
        <taxon>Eukaryota</taxon>
        <taxon>Metazoa</taxon>
        <taxon>Cnidaria</taxon>
        <taxon>Anthozoa</taxon>
        <taxon>Hexacorallia</taxon>
        <taxon>Scleractinia</taxon>
        <taxon>Astrocoeniina</taxon>
        <taxon>Pocilloporidae</taxon>
        <taxon>Stylophora</taxon>
    </lineage>
</organism>
<feature type="region of interest" description="Disordered" evidence="1">
    <location>
        <begin position="742"/>
        <end position="761"/>
    </location>
</feature>
<reference evidence="4" key="1">
    <citation type="journal article" date="2017" name="bioRxiv">
        <title>Comparative analysis of the genomes of Stylophora pistillata and Acropora digitifera provides evidence for extensive differences between species of corals.</title>
        <authorList>
            <person name="Voolstra C.R."/>
            <person name="Li Y."/>
            <person name="Liew Y.J."/>
            <person name="Baumgarten S."/>
            <person name="Zoccola D."/>
            <person name="Flot J.-F."/>
            <person name="Tambutte S."/>
            <person name="Allemand D."/>
            <person name="Aranda M."/>
        </authorList>
    </citation>
    <scope>NUCLEOTIDE SEQUENCE [LARGE SCALE GENOMIC DNA]</scope>
</reference>
<proteinExistence type="predicted"/>
<dbReference type="PANTHER" id="PTHR33776">
    <property type="entry name" value="ENDO/EXONUCLEASE/PHOSPHATASE DOMAIN-CONTAINING PROTEIN"/>
    <property type="match status" value="1"/>
</dbReference>
<dbReference type="InterPro" id="IPR000488">
    <property type="entry name" value="Death_dom"/>
</dbReference>
<dbReference type="Pfam" id="PF00531">
    <property type="entry name" value="Death"/>
    <property type="match status" value="1"/>
</dbReference>
<evidence type="ECO:0000313" key="4">
    <source>
        <dbReference type="Proteomes" id="UP000225706"/>
    </source>
</evidence>
<protein>
    <recommendedName>
        <fullName evidence="2">Death domain-containing protein</fullName>
    </recommendedName>
</protein>
<dbReference type="InterPro" id="IPR036691">
    <property type="entry name" value="Endo/exonu/phosph_ase_sf"/>
</dbReference>
<evidence type="ECO:0000313" key="3">
    <source>
        <dbReference type="EMBL" id="PFX19430.1"/>
    </source>
</evidence>
<feature type="domain" description="Death" evidence="2">
    <location>
        <begin position="1112"/>
        <end position="1177"/>
    </location>
</feature>
<feature type="compositionally biased region" description="Polar residues" evidence="1">
    <location>
        <begin position="922"/>
        <end position="934"/>
    </location>
</feature>
<dbReference type="SMART" id="SM00005">
    <property type="entry name" value="DEATH"/>
    <property type="match status" value="3"/>
</dbReference>
<dbReference type="CDD" id="cd01670">
    <property type="entry name" value="Death"/>
    <property type="match status" value="2"/>
</dbReference>
<dbReference type="PANTHER" id="PTHR33776:SF4">
    <property type="entry name" value="ENDONUCLEASE_EXONUCLEASE_PHOSPHATASE DOMAIN-CONTAINING PROTEIN"/>
    <property type="match status" value="1"/>
</dbReference>
<feature type="compositionally biased region" description="Polar residues" evidence="1">
    <location>
        <begin position="620"/>
        <end position="635"/>
    </location>
</feature>
<feature type="region of interest" description="Disordered" evidence="1">
    <location>
        <begin position="680"/>
        <end position="710"/>
    </location>
</feature>
<feature type="compositionally biased region" description="Polar residues" evidence="1">
    <location>
        <begin position="644"/>
        <end position="659"/>
    </location>
</feature>
<dbReference type="Gene3D" id="1.10.533.10">
    <property type="entry name" value="Death Domain, Fas"/>
    <property type="match status" value="3"/>
</dbReference>
<feature type="region of interest" description="Disordered" evidence="1">
    <location>
        <begin position="570"/>
        <end position="635"/>
    </location>
</feature>
<comment type="caution">
    <text evidence="3">The sequence shown here is derived from an EMBL/GenBank/DDBJ whole genome shotgun (WGS) entry which is preliminary data.</text>
</comment>
<sequence length="1286" mass="138894">MLFNGLILLADQLEDCVNTRGKILPSWMLGPLIFCHENLTFPLGDYCFTDSLEICISSPTVPGDPMLALAQKQSARFASYNTFPLGDYCSTDSLEIFILSQAILGDHMLALALKQSAPFASNLGKERYFEIGVFCDDILPLSGKKPPFYDHEILHYDRDPAYTYKHRINPAYTYKHRTNSWSFIRIKRIRFLRRRITYSSNCHASFNPVIISFLLVCCGDIETHPGPKSTSSDDFDYFNLHLGHKGIRFGSWNVNRLTTTKLEQIKLFLLNEDGRPRLDILSINETFLKPLLSDCLYSVPGFTVHRKDRMGLKYGGGVLIYVNDDLKHRRRVDIEHNNIEALWLEVFPFKSNRPILFAGIYRPPSTNLSEDEAIENMLESVYLLNLETIITGDININFISPAYKKHPLGRAFSNMNFKQLITEVTRPSSGTCLDFVLSNFPERIKSIVVKNNGLSDHLPVFGVRLYEDNAKRQNKSLTIQYRNTKHFDKSAFVSDLQEVPWNTAFVFDDLTDILNAWMGLFNNILDAHCPWRAKKVAKQNQAPWMTVNILQALRRRDSLLREKAGEEVAQNLEEQKDKTAKGALKQENGFLSTKRPDQGRKRQTLPPGAKDRQNRGKGGSQPSMSDQKSSNVQQDGNVEKVQASLDSTEQSAAASSSGSVYDGDGPVACAAGATASVSVTGSGGCAADTSSGSVTGGATADDDAAGDTSGGVTGDAAVAASSVTLTAGAAASCGTVPGPGDAAGGAAGDADADSSGSVAGGGAAAVNVPGDTSSGSVTGCGAAADTSSVTVTAGAAASCGTVPGPGDAAGDADAASSGSVTGGGAAAVNVPGDTSSGSVTGCGAAADVTAASFGSLPGDAAGNVTGLTAGDGAGSEIDGEAGAAAAAAVAAVGNTNVGGDDEALGLLPVEEPENPPEGVVAQSDNSLASVTATPIQEERLETETADPTQNRTPEGAEDLRNEERAAQGDTYEQSFVSNTIQKNKFLEDKLACKLDHTAHRCIRGWEHLACTKEVNAPLETRLRCKLVSRGSCTRTLIDFLAVQEGDKSVQDLIAALKDIKRNDVVKMITDVYPDAEHSTQTISEFVASSDNNDLIEKITTKLDERSRVNACWINLGRKFQISSEKLKEIELCGETNPTEALMEYLYTKREDLTVQKFYEIVKKLKRGDVAKKLEPFLDEANPEKRLWDAIDLESDEMRSICVDLNTQNRALKNWKHLANALEVPRDTYSDFNPQQPKSPTKELLNWIYAEKNDLTVGQLCAALASIGRNDVVRDLKNYFKPPPSEN</sequence>
<feature type="region of interest" description="Disordered" evidence="1">
    <location>
        <begin position="902"/>
        <end position="970"/>
    </location>
</feature>
<feature type="region of interest" description="Disordered" evidence="1">
    <location>
        <begin position="641"/>
        <end position="660"/>
    </location>
</feature>
<evidence type="ECO:0000259" key="2">
    <source>
        <dbReference type="PROSITE" id="PS50017"/>
    </source>
</evidence>
<dbReference type="GO" id="GO:0003824">
    <property type="term" value="F:catalytic activity"/>
    <property type="evidence" value="ECO:0007669"/>
    <property type="project" value="InterPro"/>
</dbReference>
<dbReference type="Pfam" id="PF03372">
    <property type="entry name" value="Exo_endo_phos"/>
    <property type="match status" value="1"/>
</dbReference>
<dbReference type="SUPFAM" id="SSF47986">
    <property type="entry name" value="DEATH domain"/>
    <property type="match status" value="3"/>
</dbReference>
<feature type="domain" description="Death" evidence="2">
    <location>
        <begin position="1213"/>
        <end position="1279"/>
    </location>
</feature>
<keyword evidence="4" id="KW-1185">Reference proteome</keyword>
<dbReference type="SUPFAM" id="SSF56219">
    <property type="entry name" value="DNase I-like"/>
    <property type="match status" value="1"/>
</dbReference>
<dbReference type="Proteomes" id="UP000225706">
    <property type="component" value="Unassembled WGS sequence"/>
</dbReference>
<dbReference type="GO" id="GO:0007165">
    <property type="term" value="P:signal transduction"/>
    <property type="evidence" value="ECO:0007669"/>
    <property type="project" value="InterPro"/>
</dbReference>
<dbReference type="OrthoDB" id="5989916at2759"/>
<feature type="compositionally biased region" description="Basic and acidic residues" evidence="1">
    <location>
        <begin position="957"/>
        <end position="966"/>
    </location>
</feature>